<evidence type="ECO:0000313" key="2">
    <source>
        <dbReference type="EMBL" id="WZU68527.1"/>
    </source>
</evidence>
<keyword evidence="1" id="KW-1133">Transmembrane helix</keyword>
<proteinExistence type="predicted"/>
<evidence type="ECO:0000256" key="1">
    <source>
        <dbReference type="SAM" id="Phobius"/>
    </source>
</evidence>
<gene>
    <name evidence="2" type="ORF">AABB31_06455</name>
</gene>
<dbReference type="Proteomes" id="UP001470809">
    <property type="component" value="Chromosome"/>
</dbReference>
<evidence type="ECO:0008006" key="4">
    <source>
        <dbReference type="Google" id="ProtNLM"/>
    </source>
</evidence>
<organism evidence="2 3">
    <name type="scientific">Yoonia rhodophyticola</name>
    <dbReference type="NCBI Taxonomy" id="3137370"/>
    <lineage>
        <taxon>Bacteria</taxon>
        <taxon>Pseudomonadati</taxon>
        <taxon>Pseudomonadota</taxon>
        <taxon>Alphaproteobacteria</taxon>
        <taxon>Rhodobacterales</taxon>
        <taxon>Paracoccaceae</taxon>
        <taxon>Yoonia</taxon>
    </lineage>
</organism>
<name>A0AAN0MF60_9RHOB</name>
<keyword evidence="3" id="KW-1185">Reference proteome</keyword>
<reference evidence="2 3" key="1">
    <citation type="submission" date="2024-04" db="EMBL/GenBank/DDBJ databases">
        <title>Phylogenomic analyses of a clade within the roseobacter group suggest taxonomic reassignments of species of the genera Aestuariivita, Citreicella, Loktanella, Nautella, Pelagibaca, Ruegeria, Thalassobius, Thiobacimonas and Tropicibacter, and the proposal o.</title>
        <authorList>
            <person name="Jeon C.O."/>
        </authorList>
    </citation>
    <scope>NUCLEOTIDE SEQUENCE [LARGE SCALE GENOMIC DNA]</scope>
    <source>
        <strain evidence="2 3">SS1-5</strain>
    </source>
</reference>
<keyword evidence="1" id="KW-0472">Membrane</keyword>
<sequence>MIGYFYRRILYMIPTVFLVSIVTFIIIQLPPGDYLDTLAAELSDSGGLDTGTLQAAA</sequence>
<reference evidence="3" key="2">
    <citation type="submission" date="2024-08" db="EMBL/GenBank/DDBJ databases">
        <title>Phylogenomic analyses of a clade within the roseobacter group suggest taxonomic reassignments of species of the genera Aestuariivita, Citreicella, Loktanella, Nautella, Pelagibaca, Ruegeria, Thalassobius, Thiobacimonas and Tropicibacter, and the proposal o.</title>
        <authorList>
            <person name="Jeon C.O."/>
        </authorList>
    </citation>
    <scope>NUCLEOTIDE SEQUENCE [LARGE SCALE GENOMIC DNA]</scope>
    <source>
        <strain evidence="3">SS1-5</strain>
    </source>
</reference>
<accession>A0AAN0MF60</accession>
<evidence type="ECO:0000313" key="3">
    <source>
        <dbReference type="Proteomes" id="UP001470809"/>
    </source>
</evidence>
<protein>
    <recommendedName>
        <fullName evidence="4">ABC transporter permease</fullName>
    </recommendedName>
</protein>
<dbReference type="AlphaFoldDB" id="A0AAN0MF60"/>
<keyword evidence="1" id="KW-0812">Transmembrane</keyword>
<feature type="transmembrane region" description="Helical" evidence="1">
    <location>
        <begin position="9"/>
        <end position="29"/>
    </location>
</feature>
<dbReference type="EMBL" id="CP151767">
    <property type="protein sequence ID" value="WZU68527.1"/>
    <property type="molecule type" value="Genomic_DNA"/>
</dbReference>